<dbReference type="SMART" id="SM00869">
    <property type="entry name" value="Autotransporter"/>
    <property type="match status" value="1"/>
</dbReference>
<dbReference type="InterPro" id="IPR015500">
    <property type="entry name" value="Peptidase_S8_subtilisin-rel"/>
</dbReference>
<keyword evidence="3 5" id="KW-0378">Hydrolase</keyword>
<dbReference type="PROSITE" id="PS51892">
    <property type="entry name" value="SUBTILASE"/>
    <property type="match status" value="1"/>
</dbReference>
<dbReference type="AlphaFoldDB" id="A0A0U3N724"/>
<dbReference type="InterPro" id="IPR036709">
    <property type="entry name" value="Autotransporte_beta_dom_sf"/>
</dbReference>
<dbReference type="PRINTS" id="PR00723">
    <property type="entry name" value="SUBTILISIN"/>
</dbReference>
<evidence type="ECO:0000259" key="6">
    <source>
        <dbReference type="PROSITE" id="PS51208"/>
    </source>
</evidence>
<feature type="active site" description="Charge relay system" evidence="5">
    <location>
        <position position="305"/>
    </location>
</feature>
<dbReference type="CDD" id="cd04848">
    <property type="entry name" value="Peptidases_S8_Autotransporter_serine_protease_like"/>
    <property type="match status" value="1"/>
</dbReference>
<dbReference type="Gene3D" id="2.40.128.130">
    <property type="entry name" value="Autotransporter beta-domain"/>
    <property type="match status" value="1"/>
</dbReference>
<gene>
    <name evidence="7" type="ORF">APZ00_08185</name>
</gene>
<feature type="domain" description="Autotransporter" evidence="6">
    <location>
        <begin position="414"/>
        <end position="693"/>
    </location>
</feature>
<feature type="active site" description="Charge relay system" evidence="5">
    <location>
        <position position="118"/>
    </location>
</feature>
<dbReference type="GO" id="GO:0005886">
    <property type="term" value="C:plasma membrane"/>
    <property type="evidence" value="ECO:0007669"/>
    <property type="project" value="TreeGrafter"/>
</dbReference>
<sequence length="693" mass="72179">MDDTESLFLFFSRADMRKHTHFLRSALLGATAVTTFSLSIAASHAAPLLPVNEYDAQWGLLMTGAPIAHSRGYTGAGVTIGVLDSGILASHPDLIANLSALNYNGAEEMATFTDANGHGTHVAGIIGASANGTGMMGVAPGVRLANLAIMDSAGDIENEYVARVLDYALDNGIRIFNNSWGSYVYTPTGDLAMDRTTFEADNAVLLAAVRDAASRGAVMVWATGNDGATDAGIESALPYLYPELKASWISVTAVGQNGITPAYSNHCGVTMMWCMAAPGGDDDETTGGIYSTANTGGYVRMSGTSMATPHVTGALAIAQQMYPNATPQELARLVLMTATDIGAAGIDSQYGWGLLSLDRLTSTNDVKKVAAFSQTAQVQTQAVNTVMGITEQRASSLLDPTGPAVAVSTNGAAPSEANRRFWAQSLAGISLMDGTSTSASSTSRSAGLLVGGEFIATENLRLGAAGGFSTSSMRSAGDRARINGLHALIYGGYTYDRYFLEAASSFSRFENTLDRKNITGSGTSVTVNGQTKTTDLGLSASARIGMTFETEGLLARPYVHGRVRHQWLGSGSETGADVFNVSLRSSTSTGSETGVGLRLSAMPIAFGSYSVTPMMDLAYARALGPVAAGRKVQLLGSSVNSAGPDLGRDIGRLNLGVAATNASQKLTGKLSYGGELRRNAQSHSVNAELSLRF</sequence>
<keyword evidence="8" id="KW-1185">Reference proteome</keyword>
<dbReference type="InterPro" id="IPR023827">
    <property type="entry name" value="Peptidase_S8_Asp-AS"/>
</dbReference>
<dbReference type="Gene3D" id="3.40.50.200">
    <property type="entry name" value="Peptidase S8/S53 domain"/>
    <property type="match status" value="1"/>
</dbReference>
<dbReference type="InterPro" id="IPR000209">
    <property type="entry name" value="Peptidase_S8/S53_dom"/>
</dbReference>
<feature type="active site" description="Charge relay system" evidence="5">
    <location>
        <position position="84"/>
    </location>
</feature>
<keyword evidence="1 5" id="KW-0645">Protease</keyword>
<proteinExistence type="inferred from homology"/>
<dbReference type="PANTHER" id="PTHR42884:SF14">
    <property type="entry name" value="NEUROENDOCRINE CONVERTASE 1"/>
    <property type="match status" value="1"/>
</dbReference>
<dbReference type="InterPro" id="IPR036852">
    <property type="entry name" value="Peptidase_S8/S53_dom_sf"/>
</dbReference>
<evidence type="ECO:0000313" key="8">
    <source>
        <dbReference type="Proteomes" id="UP000064921"/>
    </source>
</evidence>
<dbReference type="KEGG" id="pphr:APZ00_08185"/>
<evidence type="ECO:0000313" key="7">
    <source>
        <dbReference type="EMBL" id="ALV27051.1"/>
    </source>
</evidence>
<evidence type="ECO:0000256" key="5">
    <source>
        <dbReference type="PROSITE-ProRule" id="PRU01240"/>
    </source>
</evidence>
<evidence type="ECO:0000256" key="2">
    <source>
        <dbReference type="ARBA" id="ARBA00022729"/>
    </source>
</evidence>
<dbReference type="Pfam" id="PF03797">
    <property type="entry name" value="Autotransporter"/>
    <property type="match status" value="1"/>
</dbReference>
<dbReference type="STRING" id="121719.APZ00_08185"/>
<dbReference type="PROSITE" id="PS51208">
    <property type="entry name" value="AUTOTRANSPORTER"/>
    <property type="match status" value="1"/>
</dbReference>
<dbReference type="InterPro" id="IPR022398">
    <property type="entry name" value="Peptidase_S8_His-AS"/>
</dbReference>
<dbReference type="PROSITE" id="PS00136">
    <property type="entry name" value="SUBTILASE_ASP"/>
    <property type="match status" value="1"/>
</dbReference>
<protein>
    <recommendedName>
        <fullName evidence="6">Autotransporter domain-containing protein</fullName>
    </recommendedName>
</protein>
<dbReference type="InterPro" id="IPR005546">
    <property type="entry name" value="Autotransporte_beta"/>
</dbReference>
<dbReference type="Pfam" id="PF00082">
    <property type="entry name" value="Peptidase_S8"/>
    <property type="match status" value="1"/>
</dbReference>
<evidence type="ECO:0000256" key="1">
    <source>
        <dbReference type="ARBA" id="ARBA00022670"/>
    </source>
</evidence>
<dbReference type="SUPFAM" id="SSF52743">
    <property type="entry name" value="Subtilisin-like"/>
    <property type="match status" value="1"/>
</dbReference>
<dbReference type="PROSITE" id="PS00137">
    <property type="entry name" value="SUBTILASE_HIS"/>
    <property type="match status" value="1"/>
</dbReference>
<dbReference type="PROSITE" id="PS00138">
    <property type="entry name" value="SUBTILASE_SER"/>
    <property type="match status" value="1"/>
</dbReference>
<evidence type="ECO:0000256" key="4">
    <source>
        <dbReference type="ARBA" id="ARBA00022825"/>
    </source>
</evidence>
<accession>A0A0U3N724</accession>
<dbReference type="GO" id="GO:0004252">
    <property type="term" value="F:serine-type endopeptidase activity"/>
    <property type="evidence" value="ECO:0007669"/>
    <property type="project" value="UniProtKB-UniRule"/>
</dbReference>
<dbReference type="InterPro" id="IPR023828">
    <property type="entry name" value="Peptidase_S8_Ser-AS"/>
</dbReference>
<dbReference type="InterPro" id="IPR034061">
    <property type="entry name" value="Peptidases_S8_Autotransporter"/>
</dbReference>
<dbReference type="EMBL" id="CP013068">
    <property type="protein sequence ID" value="ALV27051.1"/>
    <property type="molecule type" value="Genomic_DNA"/>
</dbReference>
<dbReference type="GO" id="GO:0016485">
    <property type="term" value="P:protein processing"/>
    <property type="evidence" value="ECO:0007669"/>
    <property type="project" value="TreeGrafter"/>
</dbReference>
<dbReference type="SUPFAM" id="SSF103515">
    <property type="entry name" value="Autotransporter"/>
    <property type="match status" value="1"/>
</dbReference>
<organism evidence="7 8">
    <name type="scientific">Pannonibacter phragmitetus</name>
    <dbReference type="NCBI Taxonomy" id="121719"/>
    <lineage>
        <taxon>Bacteria</taxon>
        <taxon>Pseudomonadati</taxon>
        <taxon>Pseudomonadota</taxon>
        <taxon>Alphaproteobacteria</taxon>
        <taxon>Hyphomicrobiales</taxon>
        <taxon>Stappiaceae</taxon>
        <taxon>Pannonibacter</taxon>
    </lineage>
</organism>
<comment type="similarity">
    <text evidence="5">Belongs to the peptidase S8 family.</text>
</comment>
<name>A0A0U3N724_9HYPH</name>
<evidence type="ECO:0000256" key="3">
    <source>
        <dbReference type="ARBA" id="ARBA00022801"/>
    </source>
</evidence>
<dbReference type="PANTHER" id="PTHR42884">
    <property type="entry name" value="PROPROTEIN CONVERTASE SUBTILISIN/KEXIN-RELATED"/>
    <property type="match status" value="1"/>
</dbReference>
<dbReference type="Proteomes" id="UP000064921">
    <property type="component" value="Chromosome"/>
</dbReference>
<reference evidence="7 8" key="1">
    <citation type="submission" date="2015-10" db="EMBL/GenBank/DDBJ databases">
        <title>The world's first case of liver abscess caused by Pannonibacter phragmitetus.</title>
        <authorList>
            <person name="Ming D."/>
            <person name="Wang M."/>
            <person name="Zhou Y."/>
            <person name="Jiang T."/>
            <person name="Hu S."/>
        </authorList>
    </citation>
    <scope>NUCLEOTIDE SEQUENCE [LARGE SCALE GENOMIC DNA]</scope>
    <source>
        <strain evidence="7 8">31801</strain>
    </source>
</reference>
<keyword evidence="2" id="KW-0732">Signal</keyword>
<keyword evidence="4 5" id="KW-0720">Serine protease</keyword>